<dbReference type="Pfam" id="PF05648">
    <property type="entry name" value="PEX11"/>
    <property type="match status" value="1"/>
</dbReference>
<organism evidence="6 7">
    <name type="scientific">Lasiosphaeria ovina</name>
    <dbReference type="NCBI Taxonomy" id="92902"/>
    <lineage>
        <taxon>Eukaryota</taxon>
        <taxon>Fungi</taxon>
        <taxon>Dikarya</taxon>
        <taxon>Ascomycota</taxon>
        <taxon>Pezizomycotina</taxon>
        <taxon>Sordariomycetes</taxon>
        <taxon>Sordariomycetidae</taxon>
        <taxon>Sordariales</taxon>
        <taxon>Lasiosphaeriaceae</taxon>
        <taxon>Lasiosphaeria</taxon>
    </lineage>
</organism>
<keyword evidence="5" id="KW-0812">Transmembrane</keyword>
<keyword evidence="2 5" id="KW-0472">Membrane</keyword>
<dbReference type="AlphaFoldDB" id="A0AAE0NMR5"/>
<dbReference type="InterPro" id="IPR008733">
    <property type="entry name" value="PEX11"/>
</dbReference>
<dbReference type="EMBL" id="JAULSN010000001">
    <property type="protein sequence ID" value="KAK3384386.1"/>
    <property type="molecule type" value="Genomic_DNA"/>
</dbReference>
<dbReference type="GO" id="GO:0016559">
    <property type="term" value="P:peroxisome fission"/>
    <property type="evidence" value="ECO:0007669"/>
    <property type="project" value="InterPro"/>
</dbReference>
<evidence type="ECO:0000256" key="2">
    <source>
        <dbReference type="ARBA" id="ARBA00023136"/>
    </source>
</evidence>
<comment type="subcellular location">
    <subcellularLocation>
        <location evidence="4">Peroxisome membrane</location>
    </subcellularLocation>
</comment>
<keyword evidence="3" id="KW-0576">Peroxisome</keyword>
<dbReference type="PANTHER" id="PTHR12652">
    <property type="entry name" value="PEROXISOMAL BIOGENESIS FACTOR 11"/>
    <property type="match status" value="1"/>
</dbReference>
<keyword evidence="1" id="KW-0962">Peroxisome biogenesis</keyword>
<accession>A0AAE0NMR5</accession>
<reference evidence="6" key="1">
    <citation type="journal article" date="2023" name="Mol. Phylogenet. Evol.">
        <title>Genome-scale phylogeny and comparative genomics of the fungal order Sordariales.</title>
        <authorList>
            <person name="Hensen N."/>
            <person name="Bonometti L."/>
            <person name="Westerberg I."/>
            <person name="Brannstrom I.O."/>
            <person name="Guillou S."/>
            <person name="Cros-Aarteil S."/>
            <person name="Calhoun S."/>
            <person name="Haridas S."/>
            <person name="Kuo A."/>
            <person name="Mondo S."/>
            <person name="Pangilinan J."/>
            <person name="Riley R."/>
            <person name="LaButti K."/>
            <person name="Andreopoulos B."/>
            <person name="Lipzen A."/>
            <person name="Chen C."/>
            <person name="Yan M."/>
            <person name="Daum C."/>
            <person name="Ng V."/>
            <person name="Clum A."/>
            <person name="Steindorff A."/>
            <person name="Ohm R.A."/>
            <person name="Martin F."/>
            <person name="Silar P."/>
            <person name="Natvig D.O."/>
            <person name="Lalanne C."/>
            <person name="Gautier V."/>
            <person name="Ament-Velasquez S.L."/>
            <person name="Kruys A."/>
            <person name="Hutchinson M.I."/>
            <person name="Powell A.J."/>
            <person name="Barry K."/>
            <person name="Miller A.N."/>
            <person name="Grigoriev I.V."/>
            <person name="Debuchy R."/>
            <person name="Gladieux P."/>
            <person name="Hiltunen Thoren M."/>
            <person name="Johannesson H."/>
        </authorList>
    </citation>
    <scope>NUCLEOTIDE SEQUENCE</scope>
    <source>
        <strain evidence="6">CBS 958.72</strain>
    </source>
</reference>
<protein>
    <submittedName>
        <fullName evidence="6">Peroxisomal biogenesis factor 11-domain-containing protein</fullName>
    </submittedName>
</protein>
<keyword evidence="5" id="KW-1133">Transmembrane helix</keyword>
<sequence length="308" mass="33487">MSMVEPVGGFEQFVKFVTDAAGLERILRWLQALAQVLIFVAPARAAALYTVSSLSSVACTLSPAWCSSSTSGQSAAAGYPALLSVEVLQRLRASCALTRRYFRLFRFFEAFGAAWTLYTSFVASPAGSTMKSLEMWLAISGRSFNGMYLLLESLTFIEGLGVEGLDGPWGAERAAMLRIEANRFWFFSLLCGIIVGGLRLVGLYRAQDRVSDSKSEKKGIDEKGSDSAVATELEKRKKKEMKDEARKILRRLTADVLDISVPGSVVGWSPLSPGPVGVLMLGSTALTGLEVWDRCGKELEDSRGVRAI</sequence>
<evidence type="ECO:0000256" key="3">
    <source>
        <dbReference type="ARBA" id="ARBA00023140"/>
    </source>
</evidence>
<dbReference type="PANTHER" id="PTHR12652:SF23">
    <property type="entry name" value="MICROBODY (PEROXISOME) PROLIFERATION PROTEIN PEROXIN 11B (EUROFUNG)"/>
    <property type="match status" value="1"/>
</dbReference>
<reference evidence="6" key="2">
    <citation type="submission" date="2023-06" db="EMBL/GenBank/DDBJ databases">
        <authorList>
            <consortium name="Lawrence Berkeley National Laboratory"/>
            <person name="Haridas S."/>
            <person name="Hensen N."/>
            <person name="Bonometti L."/>
            <person name="Westerberg I."/>
            <person name="Brannstrom I.O."/>
            <person name="Guillou S."/>
            <person name="Cros-Aarteil S."/>
            <person name="Calhoun S."/>
            <person name="Kuo A."/>
            <person name="Mondo S."/>
            <person name="Pangilinan J."/>
            <person name="Riley R."/>
            <person name="Labutti K."/>
            <person name="Andreopoulos B."/>
            <person name="Lipzen A."/>
            <person name="Chen C."/>
            <person name="Yanf M."/>
            <person name="Daum C."/>
            <person name="Ng V."/>
            <person name="Clum A."/>
            <person name="Steindorff A."/>
            <person name="Ohm R."/>
            <person name="Martin F."/>
            <person name="Silar P."/>
            <person name="Natvig D."/>
            <person name="Lalanne C."/>
            <person name="Gautier V."/>
            <person name="Ament-Velasquez S.L."/>
            <person name="Kruys A."/>
            <person name="Hutchinson M.I."/>
            <person name="Powell A.J."/>
            <person name="Barry K."/>
            <person name="Miller A.N."/>
            <person name="Grigoriev I.V."/>
            <person name="Debuchy R."/>
            <person name="Gladieux P."/>
            <person name="Thoren M.H."/>
            <person name="Johannesson H."/>
        </authorList>
    </citation>
    <scope>NUCLEOTIDE SEQUENCE</scope>
    <source>
        <strain evidence="6">CBS 958.72</strain>
    </source>
</reference>
<evidence type="ECO:0000256" key="4">
    <source>
        <dbReference type="ARBA" id="ARBA00046271"/>
    </source>
</evidence>
<keyword evidence="7" id="KW-1185">Reference proteome</keyword>
<dbReference type="GO" id="GO:0005778">
    <property type="term" value="C:peroxisomal membrane"/>
    <property type="evidence" value="ECO:0007669"/>
    <property type="project" value="UniProtKB-SubCell"/>
</dbReference>
<evidence type="ECO:0000313" key="6">
    <source>
        <dbReference type="EMBL" id="KAK3384386.1"/>
    </source>
</evidence>
<proteinExistence type="predicted"/>
<comment type="caution">
    <text evidence="6">The sequence shown here is derived from an EMBL/GenBank/DDBJ whole genome shotgun (WGS) entry which is preliminary data.</text>
</comment>
<name>A0AAE0NMR5_9PEZI</name>
<gene>
    <name evidence="6" type="ORF">B0T24DRAFT_608206</name>
</gene>
<dbReference type="Proteomes" id="UP001287356">
    <property type="component" value="Unassembled WGS sequence"/>
</dbReference>
<feature type="transmembrane region" description="Helical" evidence="5">
    <location>
        <begin position="184"/>
        <end position="204"/>
    </location>
</feature>
<evidence type="ECO:0000313" key="7">
    <source>
        <dbReference type="Proteomes" id="UP001287356"/>
    </source>
</evidence>
<evidence type="ECO:0000256" key="1">
    <source>
        <dbReference type="ARBA" id="ARBA00022593"/>
    </source>
</evidence>
<evidence type="ECO:0000256" key="5">
    <source>
        <dbReference type="SAM" id="Phobius"/>
    </source>
</evidence>